<gene>
    <name evidence="4" type="ORF">ACEWY4_007460</name>
</gene>
<keyword evidence="2 3" id="KW-0040">ANK repeat</keyword>
<evidence type="ECO:0000256" key="2">
    <source>
        <dbReference type="ARBA" id="ARBA00023043"/>
    </source>
</evidence>
<dbReference type="InterPro" id="IPR002110">
    <property type="entry name" value="Ankyrin_rpt"/>
</dbReference>
<dbReference type="Pfam" id="PF12796">
    <property type="entry name" value="Ank_2"/>
    <property type="match status" value="2"/>
</dbReference>
<dbReference type="PANTHER" id="PTHR24201:SF8">
    <property type="entry name" value="CYCLIN-DEPENDENT KINASE 4 INHIBITOR B"/>
    <property type="match status" value="1"/>
</dbReference>
<dbReference type="InterPro" id="IPR036770">
    <property type="entry name" value="Ankyrin_rpt-contain_sf"/>
</dbReference>
<name>A0ABD1KHB9_9TELE</name>
<protein>
    <submittedName>
        <fullName evidence="4">Uncharacterized protein</fullName>
    </submittedName>
</protein>
<dbReference type="SUPFAM" id="SSF48403">
    <property type="entry name" value="Ankyrin repeat"/>
    <property type="match status" value="1"/>
</dbReference>
<feature type="repeat" description="ANK" evidence="3">
    <location>
        <begin position="68"/>
        <end position="100"/>
    </location>
</feature>
<proteinExistence type="predicted"/>
<accession>A0ABD1KHB9</accession>
<reference evidence="4 5" key="1">
    <citation type="submission" date="2024-09" db="EMBL/GenBank/DDBJ databases">
        <title>A chromosome-level genome assembly of Gray's grenadier anchovy, Coilia grayii.</title>
        <authorList>
            <person name="Fu Z."/>
        </authorList>
    </citation>
    <scope>NUCLEOTIDE SEQUENCE [LARGE SCALE GENOMIC DNA]</scope>
    <source>
        <strain evidence="4">G4</strain>
        <tissue evidence="4">Muscle</tissue>
    </source>
</reference>
<keyword evidence="1" id="KW-0677">Repeat</keyword>
<dbReference type="PANTHER" id="PTHR24201">
    <property type="entry name" value="ANK_REP_REGION DOMAIN-CONTAINING PROTEIN"/>
    <property type="match status" value="1"/>
</dbReference>
<sequence length="125" mass="13535">MSPEDELTAAAAAGNTDRVIFLLQRGVNVNGVNRFERTPLQVMMMGSTPVARLLLERGADPSARDCTTGATPLHDAARAGFLETVRVLVEFHADPQATDNSGYRPVDLARLDGHQDVVDFLQSVM</sequence>
<keyword evidence="5" id="KW-1185">Reference proteome</keyword>
<dbReference type="SMART" id="SM00248">
    <property type="entry name" value="ANK"/>
    <property type="match status" value="3"/>
</dbReference>
<dbReference type="InterPro" id="IPR050776">
    <property type="entry name" value="Ank_Repeat/CDKN_Inhibitor"/>
</dbReference>
<dbReference type="PROSITE" id="PS50088">
    <property type="entry name" value="ANK_REPEAT"/>
    <property type="match status" value="1"/>
</dbReference>
<comment type="caution">
    <text evidence="4">The sequence shown here is derived from an EMBL/GenBank/DDBJ whole genome shotgun (WGS) entry which is preliminary data.</text>
</comment>
<dbReference type="AlphaFoldDB" id="A0ABD1KHB9"/>
<evidence type="ECO:0000313" key="4">
    <source>
        <dbReference type="EMBL" id="KAL2098253.1"/>
    </source>
</evidence>
<dbReference type="Proteomes" id="UP001591681">
    <property type="component" value="Unassembled WGS sequence"/>
</dbReference>
<evidence type="ECO:0000256" key="1">
    <source>
        <dbReference type="ARBA" id="ARBA00022737"/>
    </source>
</evidence>
<dbReference type="PROSITE" id="PS50297">
    <property type="entry name" value="ANK_REP_REGION"/>
    <property type="match status" value="1"/>
</dbReference>
<organism evidence="4 5">
    <name type="scientific">Coilia grayii</name>
    <name type="common">Gray's grenadier anchovy</name>
    <dbReference type="NCBI Taxonomy" id="363190"/>
    <lineage>
        <taxon>Eukaryota</taxon>
        <taxon>Metazoa</taxon>
        <taxon>Chordata</taxon>
        <taxon>Craniata</taxon>
        <taxon>Vertebrata</taxon>
        <taxon>Euteleostomi</taxon>
        <taxon>Actinopterygii</taxon>
        <taxon>Neopterygii</taxon>
        <taxon>Teleostei</taxon>
        <taxon>Clupei</taxon>
        <taxon>Clupeiformes</taxon>
        <taxon>Clupeoidei</taxon>
        <taxon>Engraulidae</taxon>
        <taxon>Coilinae</taxon>
        <taxon>Coilia</taxon>
    </lineage>
</organism>
<dbReference type="Gene3D" id="1.25.40.20">
    <property type="entry name" value="Ankyrin repeat-containing domain"/>
    <property type="match status" value="1"/>
</dbReference>
<dbReference type="EMBL" id="JBHFQA010000006">
    <property type="protein sequence ID" value="KAL2098253.1"/>
    <property type="molecule type" value="Genomic_DNA"/>
</dbReference>
<evidence type="ECO:0000256" key="3">
    <source>
        <dbReference type="PROSITE-ProRule" id="PRU00023"/>
    </source>
</evidence>
<evidence type="ECO:0000313" key="5">
    <source>
        <dbReference type="Proteomes" id="UP001591681"/>
    </source>
</evidence>